<dbReference type="RefSeq" id="WP_189166797.1">
    <property type="nucleotide sequence ID" value="NZ_BMNT01000045.1"/>
</dbReference>
<evidence type="ECO:0000313" key="1">
    <source>
        <dbReference type="EMBL" id="GGL13049.1"/>
    </source>
</evidence>
<sequence length="76" mass="8376">MSTHPDSTDTSYTPKVVKRVIGSDFEQFVELVRAAATIGLGVELVNRLQPAPQGGFTEEWTITLYNEPPGRSTPDR</sequence>
<dbReference type="Proteomes" id="UP000645217">
    <property type="component" value="Unassembled WGS sequence"/>
</dbReference>
<dbReference type="AlphaFoldDB" id="A0A917RL76"/>
<proteinExistence type="predicted"/>
<organism evidence="1 2">
    <name type="scientific">Sphaerisporangium melleum</name>
    <dbReference type="NCBI Taxonomy" id="321316"/>
    <lineage>
        <taxon>Bacteria</taxon>
        <taxon>Bacillati</taxon>
        <taxon>Actinomycetota</taxon>
        <taxon>Actinomycetes</taxon>
        <taxon>Streptosporangiales</taxon>
        <taxon>Streptosporangiaceae</taxon>
        <taxon>Sphaerisporangium</taxon>
    </lineage>
</organism>
<gene>
    <name evidence="1" type="ORF">GCM10007964_63950</name>
</gene>
<accession>A0A917RL76</accession>
<protein>
    <submittedName>
        <fullName evidence="1">Uncharacterized protein</fullName>
    </submittedName>
</protein>
<name>A0A917RL76_9ACTN</name>
<comment type="caution">
    <text evidence="1">The sequence shown here is derived from an EMBL/GenBank/DDBJ whole genome shotgun (WGS) entry which is preliminary data.</text>
</comment>
<reference evidence="1" key="2">
    <citation type="submission" date="2020-09" db="EMBL/GenBank/DDBJ databases">
        <authorList>
            <person name="Sun Q."/>
            <person name="Ohkuma M."/>
        </authorList>
    </citation>
    <scope>NUCLEOTIDE SEQUENCE</scope>
    <source>
        <strain evidence="1">JCM 13064</strain>
    </source>
</reference>
<reference evidence="1" key="1">
    <citation type="journal article" date="2014" name="Int. J. Syst. Evol. Microbiol.">
        <title>Complete genome sequence of Corynebacterium casei LMG S-19264T (=DSM 44701T), isolated from a smear-ripened cheese.</title>
        <authorList>
            <consortium name="US DOE Joint Genome Institute (JGI-PGF)"/>
            <person name="Walter F."/>
            <person name="Albersmeier A."/>
            <person name="Kalinowski J."/>
            <person name="Ruckert C."/>
        </authorList>
    </citation>
    <scope>NUCLEOTIDE SEQUENCE</scope>
    <source>
        <strain evidence="1">JCM 13064</strain>
    </source>
</reference>
<dbReference type="EMBL" id="BMNT01000045">
    <property type="protein sequence ID" value="GGL13049.1"/>
    <property type="molecule type" value="Genomic_DNA"/>
</dbReference>
<evidence type="ECO:0000313" key="2">
    <source>
        <dbReference type="Proteomes" id="UP000645217"/>
    </source>
</evidence>
<keyword evidence="2" id="KW-1185">Reference proteome</keyword>